<organism evidence="2">
    <name type="scientific">viral metagenome</name>
    <dbReference type="NCBI Taxonomy" id="1070528"/>
    <lineage>
        <taxon>unclassified sequences</taxon>
        <taxon>metagenomes</taxon>
        <taxon>organismal metagenomes</taxon>
    </lineage>
</organism>
<sequence>MGGFDEAPLLGGYAEDGELNDELYGGYNNSQVTDGFFSGGVKDEEKSSYTVKEVSDGSFEGGYYISSSPGGAARKAATAIFRHVDIESGVRPQSKSSKRNHVPVSAALSKIYGKQNPIKEVSFVILRIDRNDLRKYFAYTAVREKLRGKVVPYKTVDARGRETIKEIKIDYKITVKRNELPEQYASENKRFKNTKVAKQRAVERATARANGEVVKRAPAKKTAAKKTAAKKAPAKKAAAPKSEKKTKKNAAPTLADIIKSLSRSGDDAKPAKKSASKKPAASKKAPAAKKAAAKKPAAKKTAKKTGGGYCSFF</sequence>
<feature type="region of interest" description="Disordered" evidence="1">
    <location>
        <begin position="204"/>
        <end position="313"/>
    </location>
</feature>
<protein>
    <submittedName>
        <fullName evidence="2">Uncharacterized protein</fullName>
    </submittedName>
</protein>
<reference evidence="2" key="1">
    <citation type="journal article" date="2020" name="Nature">
        <title>Giant virus diversity and host interactions through global metagenomics.</title>
        <authorList>
            <person name="Schulz F."/>
            <person name="Roux S."/>
            <person name="Paez-Espino D."/>
            <person name="Jungbluth S."/>
            <person name="Walsh D.A."/>
            <person name="Denef V.J."/>
            <person name="McMahon K.D."/>
            <person name="Konstantinidis K.T."/>
            <person name="Eloe-Fadrosh E.A."/>
            <person name="Kyrpides N.C."/>
            <person name="Woyke T."/>
        </authorList>
    </citation>
    <scope>NUCLEOTIDE SEQUENCE</scope>
    <source>
        <strain evidence="2">GVMAG-M-3300027804-48</strain>
    </source>
</reference>
<evidence type="ECO:0000313" key="2">
    <source>
        <dbReference type="EMBL" id="QHU29534.1"/>
    </source>
</evidence>
<dbReference type="EMBL" id="MN740490">
    <property type="protein sequence ID" value="QHU29534.1"/>
    <property type="molecule type" value="Genomic_DNA"/>
</dbReference>
<name>A0A6C0LJ03_9ZZZZ</name>
<accession>A0A6C0LJ03</accession>
<feature type="compositionally biased region" description="Basic residues" evidence="1">
    <location>
        <begin position="291"/>
        <end position="303"/>
    </location>
</feature>
<feature type="compositionally biased region" description="Basic residues" evidence="1">
    <location>
        <begin position="217"/>
        <end position="234"/>
    </location>
</feature>
<proteinExistence type="predicted"/>
<evidence type="ECO:0000256" key="1">
    <source>
        <dbReference type="SAM" id="MobiDB-lite"/>
    </source>
</evidence>
<feature type="compositionally biased region" description="Low complexity" evidence="1">
    <location>
        <begin position="277"/>
        <end position="290"/>
    </location>
</feature>
<dbReference type="AlphaFoldDB" id="A0A6C0LJ03"/>